<dbReference type="EMBL" id="BMJD01000065">
    <property type="protein sequence ID" value="GGB61331.1"/>
    <property type="molecule type" value="Genomic_DNA"/>
</dbReference>
<evidence type="ECO:0000313" key="3">
    <source>
        <dbReference type="EMBL" id="GGB61331.1"/>
    </source>
</evidence>
<accession>A0A9W5U2D9</accession>
<keyword evidence="4" id="KW-1185">Reference proteome</keyword>
<organism evidence="3 4">
    <name type="scientific">Lentibacillus populi</name>
    <dbReference type="NCBI Taxonomy" id="1827502"/>
    <lineage>
        <taxon>Bacteria</taxon>
        <taxon>Bacillati</taxon>
        <taxon>Bacillota</taxon>
        <taxon>Bacilli</taxon>
        <taxon>Bacillales</taxon>
        <taxon>Bacillaceae</taxon>
        <taxon>Lentibacillus</taxon>
    </lineage>
</organism>
<dbReference type="InterPro" id="IPR010982">
    <property type="entry name" value="Lambda_DNA-bd_dom_sf"/>
</dbReference>
<reference evidence="3" key="2">
    <citation type="submission" date="2020-09" db="EMBL/GenBank/DDBJ databases">
        <authorList>
            <person name="Sun Q."/>
            <person name="Zhou Y."/>
        </authorList>
    </citation>
    <scope>NUCLEOTIDE SEQUENCE</scope>
    <source>
        <strain evidence="3">CGMCC 1.15454</strain>
    </source>
</reference>
<dbReference type="CDD" id="cd00093">
    <property type="entry name" value="HTH_XRE"/>
    <property type="match status" value="1"/>
</dbReference>
<dbReference type="SMART" id="SM00530">
    <property type="entry name" value="HTH_XRE"/>
    <property type="match status" value="1"/>
</dbReference>
<dbReference type="PANTHER" id="PTHR46558:SF4">
    <property type="entry name" value="DNA-BIDING PHAGE PROTEIN"/>
    <property type="match status" value="1"/>
</dbReference>
<dbReference type="Proteomes" id="UP000621492">
    <property type="component" value="Unassembled WGS sequence"/>
</dbReference>
<dbReference type="Gene3D" id="1.10.260.40">
    <property type="entry name" value="lambda repressor-like DNA-binding domains"/>
    <property type="match status" value="1"/>
</dbReference>
<dbReference type="Pfam" id="PF01381">
    <property type="entry name" value="HTH_3"/>
    <property type="match status" value="1"/>
</dbReference>
<feature type="domain" description="HTH cro/C1-type" evidence="2">
    <location>
        <begin position="14"/>
        <end position="69"/>
    </location>
</feature>
<dbReference type="PROSITE" id="PS50943">
    <property type="entry name" value="HTH_CROC1"/>
    <property type="match status" value="1"/>
</dbReference>
<gene>
    <name evidence="3" type="ORF">GCM10011409_43220</name>
</gene>
<dbReference type="InterPro" id="IPR001387">
    <property type="entry name" value="Cro/C1-type_HTH"/>
</dbReference>
<evidence type="ECO:0000313" key="4">
    <source>
        <dbReference type="Proteomes" id="UP000621492"/>
    </source>
</evidence>
<dbReference type="PANTHER" id="PTHR46558">
    <property type="entry name" value="TRACRIPTIONAL REGULATORY PROTEIN-RELATED-RELATED"/>
    <property type="match status" value="1"/>
</dbReference>
<reference evidence="3" key="1">
    <citation type="journal article" date="2014" name="Int. J. Syst. Evol. Microbiol.">
        <title>Complete genome sequence of Corynebacterium casei LMG S-19264T (=DSM 44701T), isolated from a smear-ripened cheese.</title>
        <authorList>
            <consortium name="US DOE Joint Genome Institute (JGI-PGF)"/>
            <person name="Walter F."/>
            <person name="Albersmeier A."/>
            <person name="Kalinowski J."/>
            <person name="Ruckert C."/>
        </authorList>
    </citation>
    <scope>NUCLEOTIDE SEQUENCE</scope>
    <source>
        <strain evidence="3">CGMCC 1.15454</strain>
    </source>
</reference>
<dbReference type="RefSeq" id="WP_188725872.1">
    <property type="nucleotide sequence ID" value="NZ_BMJD01000065.1"/>
</dbReference>
<evidence type="ECO:0000256" key="1">
    <source>
        <dbReference type="ARBA" id="ARBA00023125"/>
    </source>
</evidence>
<dbReference type="AlphaFoldDB" id="A0A9W5U2D9"/>
<sequence>MNQTVIKKVDLEKIKSLRKKANLSLEEMAKLLGYESANGYYYLETGRGKFSAETLAKVSDIFNLKVDDLFFENKIAKMAKETKQAI</sequence>
<comment type="caution">
    <text evidence="3">The sequence shown here is derived from an EMBL/GenBank/DDBJ whole genome shotgun (WGS) entry which is preliminary data.</text>
</comment>
<protein>
    <recommendedName>
        <fullName evidence="2">HTH cro/C1-type domain-containing protein</fullName>
    </recommendedName>
</protein>
<name>A0A9W5U2D9_9BACI</name>
<evidence type="ECO:0000259" key="2">
    <source>
        <dbReference type="PROSITE" id="PS50943"/>
    </source>
</evidence>
<keyword evidence="1" id="KW-0238">DNA-binding</keyword>
<dbReference type="SUPFAM" id="SSF47413">
    <property type="entry name" value="lambda repressor-like DNA-binding domains"/>
    <property type="match status" value="1"/>
</dbReference>
<proteinExistence type="predicted"/>
<dbReference type="GO" id="GO:0003677">
    <property type="term" value="F:DNA binding"/>
    <property type="evidence" value="ECO:0007669"/>
    <property type="project" value="UniProtKB-KW"/>
</dbReference>